<name>A0AC35TX71_9BILA</name>
<sequence>MVNIFSSLRTSTTITGTQPSIFEVWYPDNLATSLTSASKFCLKILAHFKGSNYSKIHNNFDELYLLFNAVLNLFFLKQYGASFFEHFYGIKRIVSTKGTIPSSNLDIGRSLGQLILLPYLKEKIASWKEQLAYQTPANQNKWKRLLLRFWPYIEKILAVLGALFQILYLFNYSSIHSPDLLIAGVHYEKYSDIDLKLLESNRILFSGNGIGARFLNLVFSILSKFGKVLSFGMVAVQVAQYVASNTSNETMMSIINPGVGGKRNGPVDFPVKKLTERDTFQLSEKQCPLCLKSRKNDTVLSVSGYIFCFTCIYGYVTKHGQCPVTSTPATNNNLVRLYSN</sequence>
<accession>A0AC35TX71</accession>
<protein>
    <submittedName>
        <fullName evidence="2">Peroxisome assembly protein 12</fullName>
    </submittedName>
</protein>
<organism evidence="1 2">
    <name type="scientific">Rhabditophanes sp. KR3021</name>
    <dbReference type="NCBI Taxonomy" id="114890"/>
    <lineage>
        <taxon>Eukaryota</taxon>
        <taxon>Metazoa</taxon>
        <taxon>Ecdysozoa</taxon>
        <taxon>Nematoda</taxon>
        <taxon>Chromadorea</taxon>
        <taxon>Rhabditida</taxon>
        <taxon>Tylenchina</taxon>
        <taxon>Panagrolaimomorpha</taxon>
        <taxon>Strongyloidoidea</taxon>
        <taxon>Alloionematidae</taxon>
        <taxon>Rhabditophanes</taxon>
    </lineage>
</organism>
<dbReference type="Proteomes" id="UP000095286">
    <property type="component" value="Unplaced"/>
</dbReference>
<proteinExistence type="predicted"/>
<reference evidence="2" key="1">
    <citation type="submission" date="2016-11" db="UniProtKB">
        <authorList>
            <consortium name="WormBaseParasite"/>
        </authorList>
    </citation>
    <scope>IDENTIFICATION</scope>
    <source>
        <strain evidence="2">KR3021</strain>
    </source>
</reference>
<dbReference type="WBParaSite" id="RSKR_0000547200.1">
    <property type="protein sequence ID" value="RSKR_0000547200.1"/>
    <property type="gene ID" value="RSKR_0000547200"/>
</dbReference>
<evidence type="ECO:0000313" key="2">
    <source>
        <dbReference type="WBParaSite" id="RSKR_0000547200.1"/>
    </source>
</evidence>
<evidence type="ECO:0000313" key="1">
    <source>
        <dbReference type="Proteomes" id="UP000095286"/>
    </source>
</evidence>